<feature type="transmembrane region" description="Helical" evidence="1">
    <location>
        <begin position="354"/>
        <end position="371"/>
    </location>
</feature>
<keyword evidence="1" id="KW-1133">Transmembrane helix</keyword>
<dbReference type="InterPro" id="IPR018580">
    <property type="entry name" value="Uncharacterised_YfhO"/>
</dbReference>
<feature type="transmembrane region" description="Helical" evidence="1">
    <location>
        <begin position="150"/>
        <end position="169"/>
    </location>
</feature>
<accession>A0ABP9DN18</accession>
<dbReference type="PANTHER" id="PTHR38454">
    <property type="entry name" value="INTEGRAL MEMBRANE PROTEIN-RELATED"/>
    <property type="match status" value="1"/>
</dbReference>
<feature type="transmembrane region" description="Helical" evidence="1">
    <location>
        <begin position="543"/>
        <end position="561"/>
    </location>
</feature>
<feature type="transmembrane region" description="Helical" evidence="1">
    <location>
        <begin position="809"/>
        <end position="831"/>
    </location>
</feature>
<evidence type="ECO:0000313" key="2">
    <source>
        <dbReference type="EMBL" id="GAA4848499.1"/>
    </source>
</evidence>
<feature type="transmembrane region" description="Helical" evidence="1">
    <location>
        <begin position="197"/>
        <end position="216"/>
    </location>
</feature>
<dbReference type="RefSeq" id="WP_345374450.1">
    <property type="nucleotide sequence ID" value="NZ_BAABJX010000059.1"/>
</dbReference>
<keyword evidence="1" id="KW-0812">Transmembrane</keyword>
<dbReference type="Pfam" id="PF09586">
    <property type="entry name" value="YfhO"/>
    <property type="match status" value="1"/>
</dbReference>
<protein>
    <submittedName>
        <fullName evidence="2">YfhO family protein</fullName>
    </submittedName>
</protein>
<name>A0ABP9DN18_9BACT</name>
<keyword evidence="1" id="KW-0472">Membrane</keyword>
<feature type="transmembrane region" description="Helical" evidence="1">
    <location>
        <begin position="12"/>
        <end position="29"/>
    </location>
</feature>
<feature type="transmembrane region" description="Helical" evidence="1">
    <location>
        <begin position="378"/>
        <end position="397"/>
    </location>
</feature>
<keyword evidence="3" id="KW-1185">Reference proteome</keyword>
<proteinExistence type="predicted"/>
<gene>
    <name evidence="2" type="ORF">GCM10023331_36480</name>
</gene>
<sequence>MKRFNWQASLPYILAIPIFYLITMVYFQTELLEGNRLPQGDILQFQGMKHLSEQYTESHDGEAPLWNVAMFGGFPEYLIASFEDGPLRWVETLTRGFIDGDTTASVFFRCMLLFWVTLLCFRVNPYLAIIGGIAFAFNTFYVVSTEAGHMTKMWAIAYAGPVLGGMALIRQRKFGLGFAVFALAVAMELRANHLQITYYLIFACVVYTVSILAEAIKEKDFGFITKAAGVLLLGAVLAGATQTVRLWTLLEYTPYSTRGEMELTPLTEGEGQAEEGLSKEYAFSWSQGKAETLTLFVPNLYGGASYEEPKRGGAFEQALSRVTGNPQQAAQIVSREGFRVPTYHGDQPFTAGPIYMGAVIFFLFILGLVMLDNKQRVWMTVAIVLLLMFSWGRNLQWFNYLLFDYFPGFNKFRSVSMAQGLATLLMSLMGYMGLQKLLEEKGEERIKKLFTAAGIAAGMALLVMVTVGMMDMSAQTPDGMNKDMSMVGRMFGIKDANVVKTLVKGLEQERVEMARSSAMRSLVLVLLAAGLIWAVLKQKVSKQVGLLIIGLVLVGDVWLVAKNYLNDTKYLDAGDKQLSITKTEADKRILQDESYYRVMTLGNTFQEARTSYFHKSIGGYFAAKMRRYQDMIERQFVQEQQVFIASLQSGQPDFSTLKTINMLNTKYIKFGDKAEQVLVNPEALGNAWFVNNVITVNTADDEMTYLGQIDPENTAIINTDQFELSKEDYAADSTATATLQSFDNRHIEYQTSSTKDGLVVFSEVYYPKGWVAKIDGKEVDVLRANYILRALEVPAGTHTITFDFEPTSYVVGSTITLSASYLMFALALLAIGWSVYSFKKSEEEAVEVVG</sequence>
<feature type="transmembrane region" description="Helical" evidence="1">
    <location>
        <begin position="174"/>
        <end position="191"/>
    </location>
</feature>
<evidence type="ECO:0000256" key="1">
    <source>
        <dbReference type="SAM" id="Phobius"/>
    </source>
</evidence>
<evidence type="ECO:0000313" key="3">
    <source>
        <dbReference type="Proteomes" id="UP001500298"/>
    </source>
</evidence>
<feature type="transmembrane region" description="Helical" evidence="1">
    <location>
        <begin position="449"/>
        <end position="470"/>
    </location>
</feature>
<comment type="caution">
    <text evidence="2">The sequence shown here is derived from an EMBL/GenBank/DDBJ whole genome shotgun (WGS) entry which is preliminary data.</text>
</comment>
<feature type="transmembrane region" description="Helical" evidence="1">
    <location>
        <begin position="228"/>
        <end position="248"/>
    </location>
</feature>
<feature type="transmembrane region" description="Helical" evidence="1">
    <location>
        <begin position="417"/>
        <end position="437"/>
    </location>
</feature>
<feature type="transmembrane region" description="Helical" evidence="1">
    <location>
        <begin position="518"/>
        <end position="536"/>
    </location>
</feature>
<dbReference type="Proteomes" id="UP001500298">
    <property type="component" value="Unassembled WGS sequence"/>
</dbReference>
<organism evidence="2 3">
    <name type="scientific">Algivirga pacifica</name>
    <dbReference type="NCBI Taxonomy" id="1162670"/>
    <lineage>
        <taxon>Bacteria</taxon>
        <taxon>Pseudomonadati</taxon>
        <taxon>Bacteroidota</taxon>
        <taxon>Cytophagia</taxon>
        <taxon>Cytophagales</taxon>
        <taxon>Flammeovirgaceae</taxon>
        <taxon>Algivirga</taxon>
    </lineage>
</organism>
<dbReference type="PANTHER" id="PTHR38454:SF1">
    <property type="entry name" value="INTEGRAL MEMBRANE PROTEIN"/>
    <property type="match status" value="1"/>
</dbReference>
<dbReference type="EMBL" id="BAABJX010000059">
    <property type="protein sequence ID" value="GAA4848499.1"/>
    <property type="molecule type" value="Genomic_DNA"/>
</dbReference>
<reference evidence="3" key="1">
    <citation type="journal article" date="2019" name="Int. J. Syst. Evol. Microbiol.">
        <title>The Global Catalogue of Microorganisms (GCM) 10K type strain sequencing project: providing services to taxonomists for standard genome sequencing and annotation.</title>
        <authorList>
            <consortium name="The Broad Institute Genomics Platform"/>
            <consortium name="The Broad Institute Genome Sequencing Center for Infectious Disease"/>
            <person name="Wu L."/>
            <person name="Ma J."/>
        </authorList>
    </citation>
    <scope>NUCLEOTIDE SEQUENCE [LARGE SCALE GENOMIC DNA]</scope>
    <source>
        <strain evidence="3">JCM 18326</strain>
    </source>
</reference>